<feature type="binding site" evidence="2">
    <location>
        <position position="329"/>
    </location>
    <ligand>
        <name>Mn(2+)</name>
        <dbReference type="ChEBI" id="CHEBI:29035"/>
        <label>2</label>
    </ligand>
</feature>
<dbReference type="Gene3D" id="2.60.120.10">
    <property type="entry name" value="Jelly Rolls"/>
    <property type="match status" value="2"/>
</dbReference>
<keyword evidence="7" id="KW-1185">Reference proteome</keyword>
<keyword evidence="4" id="KW-0732">Signal</keyword>
<keyword evidence="2" id="KW-0464">Manganese</keyword>
<dbReference type="SUPFAM" id="SSF51182">
    <property type="entry name" value="RmlC-like cupins"/>
    <property type="match status" value="1"/>
</dbReference>
<evidence type="ECO:0000256" key="4">
    <source>
        <dbReference type="SAM" id="SignalP"/>
    </source>
</evidence>
<accession>A0A2J6QMC9</accession>
<gene>
    <name evidence="6" type="ORF">NA56DRAFT_726394</name>
</gene>
<dbReference type="PANTHER" id="PTHR35848">
    <property type="entry name" value="OXALATE-BINDING PROTEIN"/>
    <property type="match status" value="1"/>
</dbReference>
<dbReference type="EMBL" id="KZ613466">
    <property type="protein sequence ID" value="PMD27411.1"/>
    <property type="molecule type" value="Genomic_DNA"/>
</dbReference>
<feature type="domain" description="Cupin type-1" evidence="5">
    <location>
        <begin position="284"/>
        <end position="415"/>
    </location>
</feature>
<dbReference type="PANTHER" id="PTHR35848:SF9">
    <property type="entry name" value="SLL1358 PROTEIN"/>
    <property type="match status" value="1"/>
</dbReference>
<dbReference type="InterPro" id="IPR014710">
    <property type="entry name" value="RmlC-like_jellyroll"/>
</dbReference>
<feature type="binding site" evidence="2">
    <location>
        <position position="336"/>
    </location>
    <ligand>
        <name>Mn(2+)</name>
        <dbReference type="ChEBI" id="CHEBI:29035"/>
        <label>2</label>
    </ligand>
</feature>
<dbReference type="OrthoDB" id="10263073at2759"/>
<feature type="chain" id="PRO_5014412887" evidence="4">
    <location>
        <begin position="30"/>
        <end position="448"/>
    </location>
</feature>
<evidence type="ECO:0000256" key="2">
    <source>
        <dbReference type="PIRSR" id="PIRSR617774-2"/>
    </source>
</evidence>
<dbReference type="NCBIfam" id="TIGR03404">
    <property type="entry name" value="bicupin_oxalic"/>
    <property type="match status" value="1"/>
</dbReference>
<proteinExistence type="predicted"/>
<keyword evidence="1 2" id="KW-0479">Metal-binding</keyword>
<dbReference type="Pfam" id="PF00190">
    <property type="entry name" value="Cupin_1"/>
    <property type="match status" value="1"/>
</dbReference>
<feature type="binding site" evidence="2">
    <location>
        <position position="365"/>
    </location>
    <ligand>
        <name>Mn(2+)</name>
        <dbReference type="ChEBI" id="CHEBI:29035"/>
        <label>2</label>
    </ligand>
</feature>
<dbReference type="AlphaFoldDB" id="A0A2J6QMC9"/>
<protein>
    <submittedName>
        <fullName evidence="6">Bicupin, oxalate decarboxylase/oxidase</fullName>
    </submittedName>
</protein>
<dbReference type="InterPro" id="IPR051610">
    <property type="entry name" value="GPI/OXD"/>
</dbReference>
<dbReference type="STRING" id="1745343.A0A2J6QMC9"/>
<sequence>MKQAASLTFATFSLLLTALSAPAPQMSYGENPDQVNGVIVPSPITTGTSGSLYGLANLLGEATAASSVSGGDSAIVSDHPLVNGQEADSKLGLYLDFNSVQNPQPIRGTSGQTDPGPNTYEYVKLNTDTFAPPRTDSGDIPQAQWPMGLSHNRFGQNTDQLPRAMAMAGVDMCLAPNAYRSVRLAAVDENGQSSINDISAGDIWFFPAGVPHSIQALDEGCEFLLVFDDGSFSEDGTFLASELFLRNPKEDLSKNLQTTISAFEHLQLDQLYIFPSTLAPADIINLLTQQPYTVPRGSIKLIDTTNFPIASDLAAELVTNEPGAIRELHWHLTSDEITVYMAPDSSRTIDYTAGDVGYIPASNSHYIENTRTEDVIFLKVLKQHKFTDISIAQWLALTPRQVVKDTLGLLDSTLDKLPRQKTYLKPGNRNLTALAGNPNGTAAYEPSE</sequence>
<evidence type="ECO:0000313" key="6">
    <source>
        <dbReference type="EMBL" id="PMD27411.1"/>
    </source>
</evidence>
<dbReference type="InterPro" id="IPR011051">
    <property type="entry name" value="RmlC_Cupin_sf"/>
</dbReference>
<feature type="region of interest" description="Disordered" evidence="3">
    <location>
        <begin position="428"/>
        <end position="448"/>
    </location>
</feature>
<evidence type="ECO:0000256" key="3">
    <source>
        <dbReference type="SAM" id="MobiDB-lite"/>
    </source>
</evidence>
<dbReference type="InterPro" id="IPR006045">
    <property type="entry name" value="Cupin_1"/>
</dbReference>
<feature type="binding site" evidence="2">
    <location>
        <position position="331"/>
    </location>
    <ligand>
        <name>Mn(2+)</name>
        <dbReference type="ChEBI" id="CHEBI:29035"/>
        <label>2</label>
    </ligand>
</feature>
<evidence type="ECO:0000256" key="1">
    <source>
        <dbReference type="ARBA" id="ARBA00022723"/>
    </source>
</evidence>
<reference evidence="6 7" key="1">
    <citation type="submission" date="2016-05" db="EMBL/GenBank/DDBJ databases">
        <title>A degradative enzymes factory behind the ericoid mycorrhizal symbiosis.</title>
        <authorList>
            <consortium name="DOE Joint Genome Institute"/>
            <person name="Martino E."/>
            <person name="Morin E."/>
            <person name="Grelet G."/>
            <person name="Kuo A."/>
            <person name="Kohler A."/>
            <person name="Daghino S."/>
            <person name="Barry K."/>
            <person name="Choi C."/>
            <person name="Cichocki N."/>
            <person name="Clum A."/>
            <person name="Copeland A."/>
            <person name="Hainaut M."/>
            <person name="Haridas S."/>
            <person name="Labutti K."/>
            <person name="Lindquist E."/>
            <person name="Lipzen A."/>
            <person name="Khouja H.-R."/>
            <person name="Murat C."/>
            <person name="Ohm R."/>
            <person name="Olson A."/>
            <person name="Spatafora J."/>
            <person name="Veneault-Fourrey C."/>
            <person name="Henrissat B."/>
            <person name="Grigoriev I."/>
            <person name="Martin F."/>
            <person name="Perotto S."/>
        </authorList>
    </citation>
    <scope>NUCLEOTIDE SEQUENCE [LARGE SCALE GENOMIC DNA]</scope>
    <source>
        <strain evidence="6 7">UAMH 7357</strain>
    </source>
</reference>
<dbReference type="GO" id="GO:0033609">
    <property type="term" value="P:oxalate metabolic process"/>
    <property type="evidence" value="ECO:0007669"/>
    <property type="project" value="InterPro"/>
</dbReference>
<organism evidence="6 7">
    <name type="scientific">Hyaloscypha hepaticicola</name>
    <dbReference type="NCBI Taxonomy" id="2082293"/>
    <lineage>
        <taxon>Eukaryota</taxon>
        <taxon>Fungi</taxon>
        <taxon>Dikarya</taxon>
        <taxon>Ascomycota</taxon>
        <taxon>Pezizomycotina</taxon>
        <taxon>Leotiomycetes</taxon>
        <taxon>Helotiales</taxon>
        <taxon>Hyaloscyphaceae</taxon>
        <taxon>Hyaloscypha</taxon>
    </lineage>
</organism>
<dbReference type="InterPro" id="IPR017774">
    <property type="entry name" value="Bicupin_oxalate_deCO2ase/Oxase"/>
</dbReference>
<comment type="cofactor">
    <cofactor evidence="2">
        <name>Mn(2+)</name>
        <dbReference type="ChEBI" id="CHEBI:29035"/>
    </cofactor>
    <text evidence="2">Binds 2 manganese ions per subunit.</text>
</comment>
<dbReference type="Proteomes" id="UP000235672">
    <property type="component" value="Unassembled WGS sequence"/>
</dbReference>
<feature type="signal peptide" evidence="4">
    <location>
        <begin position="1"/>
        <end position="29"/>
    </location>
</feature>
<dbReference type="SMART" id="SM00835">
    <property type="entry name" value="Cupin_1"/>
    <property type="match status" value="1"/>
</dbReference>
<evidence type="ECO:0000259" key="5">
    <source>
        <dbReference type="SMART" id="SM00835"/>
    </source>
</evidence>
<dbReference type="GO" id="GO:0046872">
    <property type="term" value="F:metal ion binding"/>
    <property type="evidence" value="ECO:0007669"/>
    <property type="project" value="UniProtKB-KW"/>
</dbReference>
<feature type="binding site" evidence="2">
    <location>
        <position position="212"/>
    </location>
    <ligand>
        <name>Mn(2+)</name>
        <dbReference type="ChEBI" id="CHEBI:29035"/>
        <label>1</label>
    </ligand>
</feature>
<evidence type="ECO:0000313" key="7">
    <source>
        <dbReference type="Proteomes" id="UP000235672"/>
    </source>
</evidence>
<name>A0A2J6QMC9_9HELO</name>